<protein>
    <submittedName>
        <fullName evidence="6">LysR family transcriptional regulator</fullName>
    </submittedName>
</protein>
<proteinExistence type="inferred from homology"/>
<dbReference type="PANTHER" id="PTHR30126">
    <property type="entry name" value="HTH-TYPE TRANSCRIPTIONAL REGULATOR"/>
    <property type="match status" value="1"/>
</dbReference>
<dbReference type="EMBL" id="CP063845">
    <property type="protein sequence ID" value="UFP93944.1"/>
    <property type="molecule type" value="Genomic_DNA"/>
</dbReference>
<dbReference type="SUPFAM" id="SSF46785">
    <property type="entry name" value="Winged helix' DNA-binding domain"/>
    <property type="match status" value="1"/>
</dbReference>
<evidence type="ECO:0000313" key="7">
    <source>
        <dbReference type="Proteomes" id="UP001054846"/>
    </source>
</evidence>
<gene>
    <name evidence="6" type="ORF">ISF26_19570</name>
</gene>
<dbReference type="PROSITE" id="PS50931">
    <property type="entry name" value="HTH_LYSR"/>
    <property type="match status" value="1"/>
</dbReference>
<comment type="similarity">
    <text evidence="1">Belongs to the LysR transcriptional regulatory family.</text>
</comment>
<evidence type="ECO:0000256" key="4">
    <source>
        <dbReference type="ARBA" id="ARBA00023163"/>
    </source>
</evidence>
<organism evidence="6 7">
    <name type="scientific">Gloeobacter morelensis MG652769</name>
    <dbReference type="NCBI Taxonomy" id="2781736"/>
    <lineage>
        <taxon>Bacteria</taxon>
        <taxon>Bacillati</taxon>
        <taxon>Cyanobacteriota</taxon>
        <taxon>Cyanophyceae</taxon>
        <taxon>Gloeobacterales</taxon>
        <taxon>Gloeobacteraceae</taxon>
        <taxon>Gloeobacter</taxon>
        <taxon>Gloeobacter morelensis</taxon>
    </lineage>
</organism>
<dbReference type="InterPro" id="IPR000847">
    <property type="entry name" value="LysR_HTH_N"/>
</dbReference>
<dbReference type="Proteomes" id="UP001054846">
    <property type="component" value="Chromosome"/>
</dbReference>
<dbReference type="PANTHER" id="PTHR30126:SF39">
    <property type="entry name" value="HTH-TYPE TRANSCRIPTIONAL REGULATOR CYSL"/>
    <property type="match status" value="1"/>
</dbReference>
<dbReference type="InterPro" id="IPR036388">
    <property type="entry name" value="WH-like_DNA-bd_sf"/>
</dbReference>
<name>A0ABY3PJZ5_9CYAN</name>
<evidence type="ECO:0000259" key="5">
    <source>
        <dbReference type="PROSITE" id="PS50931"/>
    </source>
</evidence>
<keyword evidence="2" id="KW-0805">Transcription regulation</keyword>
<evidence type="ECO:0000313" key="6">
    <source>
        <dbReference type="EMBL" id="UFP93944.1"/>
    </source>
</evidence>
<feature type="domain" description="HTH lysR-type" evidence="5">
    <location>
        <begin position="4"/>
        <end position="61"/>
    </location>
</feature>
<dbReference type="CDD" id="cd08420">
    <property type="entry name" value="PBP2_CysL_like"/>
    <property type="match status" value="1"/>
</dbReference>
<evidence type="ECO:0000256" key="1">
    <source>
        <dbReference type="ARBA" id="ARBA00009437"/>
    </source>
</evidence>
<dbReference type="InterPro" id="IPR036390">
    <property type="entry name" value="WH_DNA-bd_sf"/>
</dbReference>
<dbReference type="Gene3D" id="1.10.10.10">
    <property type="entry name" value="Winged helix-like DNA-binding domain superfamily/Winged helix DNA-binding domain"/>
    <property type="match status" value="1"/>
</dbReference>
<dbReference type="RefSeq" id="WP_230840999.1">
    <property type="nucleotide sequence ID" value="NZ_CP063845.1"/>
</dbReference>
<sequence length="311" mass="34456">MNNFSLDQIRIFRAIAQHGSFKRAAESLYISQPAVSLQVQNLEAALGMPLFDRSGRKAELTEAGRIFLDYAHRILALCDESRRAITDLQNLKGGTLVIGASQTTGTYLIPRLIGEFHRRYPEVGVQLHVMSTRRTAYGVAEGRLDLGIIGGEVPLELQGRLAVEVYAEDELALVVPGFHPLAGTEVIRREDLYGLKFIALDPESTTRRVLDGVLRRFDIDVESLSIEMELSSIEAIKAAVQAGLGVAFLSATAIEKELQLGVLHRLNVEGLVLRRPLTLLTHPQRYESRASRVFREQILTNFARSEALAPS</sequence>
<dbReference type="Pfam" id="PF03466">
    <property type="entry name" value="LysR_substrate"/>
    <property type="match status" value="1"/>
</dbReference>
<keyword evidence="7" id="KW-1185">Reference proteome</keyword>
<evidence type="ECO:0000256" key="3">
    <source>
        <dbReference type="ARBA" id="ARBA00023125"/>
    </source>
</evidence>
<keyword evidence="3" id="KW-0238">DNA-binding</keyword>
<dbReference type="Gene3D" id="3.40.190.290">
    <property type="match status" value="1"/>
</dbReference>
<evidence type="ECO:0000256" key="2">
    <source>
        <dbReference type="ARBA" id="ARBA00023015"/>
    </source>
</evidence>
<accession>A0ABY3PJZ5</accession>
<reference evidence="6 7" key="1">
    <citation type="journal article" date="2021" name="Genome Biol. Evol.">
        <title>Complete Genome Sequencing of a Novel Gloeobacter Species from a Waterfall Cave in Mexico.</title>
        <authorList>
            <person name="Saw J.H."/>
            <person name="Cardona T."/>
            <person name="Montejano G."/>
        </authorList>
    </citation>
    <scope>NUCLEOTIDE SEQUENCE [LARGE SCALE GENOMIC DNA]</scope>
    <source>
        <strain evidence="6">MG652769</strain>
    </source>
</reference>
<dbReference type="InterPro" id="IPR005119">
    <property type="entry name" value="LysR_subst-bd"/>
</dbReference>
<keyword evidence="4" id="KW-0804">Transcription</keyword>
<dbReference type="Pfam" id="PF00126">
    <property type="entry name" value="HTH_1"/>
    <property type="match status" value="1"/>
</dbReference>
<dbReference type="PRINTS" id="PR00039">
    <property type="entry name" value="HTHLYSR"/>
</dbReference>
<dbReference type="SUPFAM" id="SSF53850">
    <property type="entry name" value="Periplasmic binding protein-like II"/>
    <property type="match status" value="1"/>
</dbReference>